<dbReference type="AlphaFoldDB" id="A0A1M4MK67"/>
<protein>
    <recommendedName>
        <fullName evidence="3">Inner membrane protein (DUF1819)</fullName>
    </recommendedName>
</protein>
<evidence type="ECO:0000313" key="1">
    <source>
        <dbReference type="EMBL" id="SCL75305.1"/>
    </source>
</evidence>
<sequence length="239" mass="26536">MHTARTIMFKEISTILGTTDVDTSFDEIKGKVIDENLLQKASISGRRKSFAHLKKAYGLDLDIPIFRALRWAWTVSEEGERPLLALLCVLCRDASLRVSASYILTLPIGTFVEKQALSSELERAFPNVYSPAVVESMTKNLLSSWTQSGHLQGFQNKSRAKASSHAGSTVFALYIASLTGLKGRTLFDSLWVRALDATDRELQDSIHLASRRGWLKYHESGGMMEITLIPEIFAGARGL</sequence>
<organism evidence="1 2">
    <name type="scientific">Methanoculleus chikugoensis</name>
    <dbReference type="NCBI Taxonomy" id="118126"/>
    <lineage>
        <taxon>Archaea</taxon>
        <taxon>Methanobacteriati</taxon>
        <taxon>Methanobacteriota</taxon>
        <taxon>Stenosarchaea group</taxon>
        <taxon>Methanomicrobia</taxon>
        <taxon>Methanomicrobiales</taxon>
        <taxon>Methanomicrobiaceae</taxon>
        <taxon>Methanoculleus</taxon>
    </lineage>
</organism>
<proteinExistence type="predicted"/>
<reference evidence="1 2" key="1">
    <citation type="submission" date="2016-08" db="EMBL/GenBank/DDBJ databases">
        <authorList>
            <person name="Seilhamer J.J."/>
        </authorList>
    </citation>
    <scope>NUCLEOTIDE SEQUENCE [LARGE SCALE GENOMIC DNA]</scope>
    <source>
        <strain evidence="1">L21-II-0</strain>
    </source>
</reference>
<evidence type="ECO:0008006" key="3">
    <source>
        <dbReference type="Google" id="ProtNLM"/>
    </source>
</evidence>
<gene>
    <name evidence="1" type="ORF">L21_1201</name>
</gene>
<evidence type="ECO:0000313" key="2">
    <source>
        <dbReference type="Proteomes" id="UP000184671"/>
    </source>
</evidence>
<dbReference type="STRING" id="118126.L21_1201"/>
<name>A0A1M4MK67_9EURY</name>
<dbReference type="Proteomes" id="UP000184671">
    <property type="component" value="Unassembled WGS sequence"/>
</dbReference>
<accession>A0A1M4MK67</accession>
<dbReference type="EMBL" id="FMID01000028">
    <property type="protein sequence ID" value="SCL75305.1"/>
    <property type="molecule type" value="Genomic_DNA"/>
</dbReference>